<dbReference type="AlphaFoldDB" id="A0A2M6YBG5"/>
<comment type="caution">
    <text evidence="1">The sequence shown here is derived from an EMBL/GenBank/DDBJ whole genome shotgun (WGS) entry which is preliminary data.</text>
</comment>
<protein>
    <submittedName>
        <fullName evidence="1">Uncharacterized protein</fullName>
    </submittedName>
</protein>
<proteinExistence type="predicted"/>
<dbReference type="EMBL" id="PEXI01000103">
    <property type="protein sequence ID" value="PIU24020.1"/>
    <property type="molecule type" value="Genomic_DNA"/>
</dbReference>
<dbReference type="Proteomes" id="UP000229896">
    <property type="component" value="Unassembled WGS sequence"/>
</dbReference>
<feature type="non-terminal residue" evidence="1">
    <location>
        <position position="1"/>
    </location>
</feature>
<gene>
    <name evidence="1" type="ORF">COT12_03270</name>
</gene>
<name>A0A2M6YBG5_9BACT</name>
<evidence type="ECO:0000313" key="2">
    <source>
        <dbReference type="Proteomes" id="UP000229896"/>
    </source>
</evidence>
<organism evidence="1 2">
    <name type="scientific">Candidatus Berkelbacteria bacterium CG08_land_8_20_14_0_20_39_8</name>
    <dbReference type="NCBI Taxonomy" id="1974511"/>
    <lineage>
        <taxon>Bacteria</taxon>
        <taxon>Candidatus Berkelbacteria</taxon>
    </lineage>
</organism>
<evidence type="ECO:0000313" key="1">
    <source>
        <dbReference type="EMBL" id="PIU24020.1"/>
    </source>
</evidence>
<reference evidence="2" key="1">
    <citation type="submission" date="2017-09" db="EMBL/GenBank/DDBJ databases">
        <title>Depth-based differentiation of microbial function through sediment-hosted aquifers and enrichment of novel symbionts in the deep terrestrial subsurface.</title>
        <authorList>
            <person name="Probst A.J."/>
            <person name="Ladd B."/>
            <person name="Jarett J.K."/>
            <person name="Geller-Mcgrath D.E."/>
            <person name="Sieber C.M.K."/>
            <person name="Emerson J.B."/>
            <person name="Anantharaman K."/>
            <person name="Thomas B.C."/>
            <person name="Malmstrom R."/>
            <person name="Stieglmeier M."/>
            <person name="Klingl A."/>
            <person name="Woyke T."/>
            <person name="Ryan C.M."/>
            <person name="Banfield J.F."/>
        </authorList>
    </citation>
    <scope>NUCLEOTIDE SEQUENCE [LARGE SCALE GENOMIC DNA]</scope>
</reference>
<sequence length="1140" mass="122609">ALSQGLASNTGIANSFDQDVAAKYKNQLKDFLSDEKKESAFSYSDMENISNKLSIPNASLKDLLVRKGLVSDLSKKPINPYLEKIGKRTAESRITTALFGSIGITVAGIKIDASDIFDLLSGNGTSVGDKIGSKYMEKQLGTGDNQIINVVQSPSSIIRNCSMANLGANFVGGVLGLGTVSLSGNFYENIGGAKIEKVLNLPSNSFRGGNLNDLMNNVGPVAFARAFELPPANVISSDILSDLSMKSSTKQHSISDQYKLVESKINYLDKNNSSLGSATKINSKLKQNINNLLASNFTNSAPNPYTSDSSTKSVSDFQVANSLSRVNSIDNQFGLPLGITSQLLTGKISPDDYRHLVADTVVTSIPTINNLGGLLGIDPATLTRVDAVANLAQQINFCKFDSCNYTKMYQGFSQIFGLKLDHKLGLRDGSIGQIIASPEKAAATMLLSALNKLDNSLDLNSAGDASFTAAYAGLGGPLPYSDDWRNNTPMKFRETDTITTGGGGFIGGSAHSSDRWQYYGGKIGTQLVGKFLNRIGIIATPSPGSGSYVGKPETQNLILDSTEKLVHGDLRVLEVTAAVKAAEALHFYSDDQGNSKKLPEYYRVSFEDIYYSIMGDPIFEQSYIDKATDNFLSSYQTNDGNPNPNLTPLSSITEDGEMAGSPTDTLYGSQCPPGFTGDDCYLVNPMGPNNSYSTYENLESMANDNASAYPTTAYDPAAVMQSIQSNPEATEALAQTQESARRQADDTLHSNLLWRMADAKLYQVDNNIPAGFIKTMYSGNGVQRTIMIVDYLQNALHNVSINGVIFDKAEMGIDIYNQITSFMQDPQSFDLDSLLKNGDLDKFNNWASGKLGNLLGFNLQPGTITSVLYGFKSGSFTNDITVPGVGDQVKSLTTIYKDWAIGKITGWADKALGLPSGSVFTAYSMYRNYAAAREALFAAKNFGSAADVTNARANLDSIKASAIAFVVNLVFSKQIGQFENAIGLVPGTGSMLVTMLISGFNPVSVAIFVLMNLFGVYKTVITCTADGYYPRIDQKPDPTVSDNSSLGTFSGLNPTAKKAGYIQAAQYKNRTLIGDVLSLSERIGDQTAIPSQIMTGRQEDVDYWQYKVDDVICSKVGGCAGTRAGLWVNPQTTGYLHIGF</sequence>
<accession>A0A2M6YBG5</accession>